<keyword evidence="3 6" id="KW-0812">Transmembrane</keyword>
<dbReference type="Gene3D" id="1.20.1250.20">
    <property type="entry name" value="MFS general substrate transporter like domains"/>
    <property type="match status" value="1"/>
</dbReference>
<feature type="transmembrane region" description="Helical" evidence="6">
    <location>
        <begin position="147"/>
        <end position="166"/>
    </location>
</feature>
<keyword evidence="4 6" id="KW-1133">Transmembrane helix</keyword>
<evidence type="ECO:0000313" key="8">
    <source>
        <dbReference type="EMBL" id="APE34930.1"/>
    </source>
</evidence>
<feature type="transmembrane region" description="Helical" evidence="6">
    <location>
        <begin position="347"/>
        <end position="370"/>
    </location>
</feature>
<evidence type="ECO:0000259" key="7">
    <source>
        <dbReference type="PROSITE" id="PS50850"/>
    </source>
</evidence>
<keyword evidence="5 6" id="KW-0472">Membrane</keyword>
<feature type="domain" description="Major facilitator superfamily (MFS) profile" evidence="7">
    <location>
        <begin position="1"/>
        <end position="457"/>
    </location>
</feature>
<dbReference type="Gene3D" id="1.20.1720.10">
    <property type="entry name" value="Multidrug resistance protein D"/>
    <property type="match status" value="1"/>
</dbReference>
<evidence type="ECO:0000256" key="4">
    <source>
        <dbReference type="ARBA" id="ARBA00022989"/>
    </source>
</evidence>
<feature type="transmembrane region" description="Helical" evidence="6">
    <location>
        <begin position="85"/>
        <end position="105"/>
    </location>
</feature>
<comment type="subcellular location">
    <subcellularLocation>
        <location evidence="1">Cell membrane</location>
        <topology evidence="1">Multi-pass membrane protein</topology>
    </subcellularLocation>
</comment>
<keyword evidence="2" id="KW-0813">Transport</keyword>
<feature type="transmembrane region" description="Helical" evidence="6">
    <location>
        <begin position="33"/>
        <end position="52"/>
    </location>
</feature>
<dbReference type="EMBL" id="CP018082">
    <property type="protein sequence ID" value="APE34930.1"/>
    <property type="molecule type" value="Genomic_DNA"/>
</dbReference>
<reference evidence="8" key="1">
    <citation type="submission" date="2016-11" db="EMBL/GenBank/DDBJ databases">
        <authorList>
            <person name="Jaros S."/>
            <person name="Januszkiewicz K."/>
            <person name="Wedrychowicz H."/>
        </authorList>
    </citation>
    <scope>NUCLEOTIDE SEQUENCE [LARGE SCALE GENOMIC DNA]</scope>
    <source>
        <strain evidence="8">Y48</strain>
    </source>
</reference>
<evidence type="ECO:0000313" key="9">
    <source>
        <dbReference type="Proteomes" id="UP000183810"/>
    </source>
</evidence>
<dbReference type="SUPFAM" id="SSF103473">
    <property type="entry name" value="MFS general substrate transporter"/>
    <property type="match status" value="1"/>
</dbReference>
<evidence type="ECO:0000256" key="5">
    <source>
        <dbReference type="ARBA" id="ARBA00023136"/>
    </source>
</evidence>
<feature type="transmembrane region" description="Helical" evidence="6">
    <location>
        <begin position="293"/>
        <end position="312"/>
    </location>
</feature>
<gene>
    <name evidence="8" type="ORF">BOX37_14340</name>
</gene>
<dbReference type="PANTHER" id="PTHR23501">
    <property type="entry name" value="MAJOR FACILITATOR SUPERFAMILY"/>
    <property type="match status" value="1"/>
</dbReference>
<feature type="transmembrane region" description="Helical" evidence="6">
    <location>
        <begin position="204"/>
        <end position="226"/>
    </location>
</feature>
<dbReference type="Proteomes" id="UP000183810">
    <property type="component" value="Chromosome"/>
</dbReference>
<feature type="transmembrane region" description="Helical" evidence="6">
    <location>
        <begin position="429"/>
        <end position="452"/>
    </location>
</feature>
<evidence type="ECO:0000256" key="1">
    <source>
        <dbReference type="ARBA" id="ARBA00004651"/>
    </source>
</evidence>
<evidence type="ECO:0000256" key="2">
    <source>
        <dbReference type="ARBA" id="ARBA00022448"/>
    </source>
</evidence>
<feature type="transmembrane region" description="Helical" evidence="6">
    <location>
        <begin position="382"/>
        <end position="402"/>
    </location>
</feature>
<dbReference type="PROSITE" id="PS50850">
    <property type="entry name" value="MFS"/>
    <property type="match status" value="1"/>
</dbReference>
<evidence type="ECO:0000256" key="6">
    <source>
        <dbReference type="SAM" id="Phobius"/>
    </source>
</evidence>
<dbReference type="KEGG" id="nsl:BOX37_14340"/>
<dbReference type="GO" id="GO:0022857">
    <property type="term" value="F:transmembrane transporter activity"/>
    <property type="evidence" value="ECO:0007669"/>
    <property type="project" value="InterPro"/>
</dbReference>
<dbReference type="AlphaFoldDB" id="A0A1J0VSE1"/>
<evidence type="ECO:0000256" key="3">
    <source>
        <dbReference type="ARBA" id="ARBA00022692"/>
    </source>
</evidence>
<dbReference type="InterPro" id="IPR020846">
    <property type="entry name" value="MFS_dom"/>
</dbReference>
<name>A0A1J0VSE1_9NOCA</name>
<keyword evidence="9" id="KW-1185">Reference proteome</keyword>
<dbReference type="GO" id="GO:0005886">
    <property type="term" value="C:plasma membrane"/>
    <property type="evidence" value="ECO:0007669"/>
    <property type="project" value="UniProtKB-SubCell"/>
</dbReference>
<feature type="transmembrane region" description="Helical" evidence="6">
    <location>
        <begin position="246"/>
        <end position="273"/>
    </location>
</feature>
<dbReference type="InterPro" id="IPR036259">
    <property type="entry name" value="MFS_trans_sf"/>
</dbReference>
<dbReference type="PRINTS" id="PR00173">
    <property type="entry name" value="EDTRNSPORT"/>
</dbReference>
<sequence length="475" mass="48727">MLVLQMLALIPMLVSNAMDGIRDEFGTEGGGWVTMAFVLVGAATAPLVGTLADLHGKRRLMLICLALSTFGALLSAAAVGIGMLIVGRGLSGLLVPCLFLSYSLIRDVFPPRTIALAVSVVTTMIGLAAIVAPFLTEWLLNAGGFRAVFWFSAVVLGVLVCAVALTTPESPVRLPARVRGVGSIILGAGLAFGLIGISRGAAHGWTTVSTLAFLATGAALIIAWSATATATGDGLIHLRIWRRRPVVLTATAAGLGYAVAGLYTILLPMLTMIPAMLGLGYGFGVDAKGATAFHAPLGLMTVVGGLLVGLLVGRFDVEPRLTAVAGLATITLGCVLSAPYHHSETVLMSWAGLVGLGIGLTYASTPNLLIAALPPQLQASGAALTGVFQSVVPAIVPIIVFAELNGSYAAEFPPAITAMLNGQVLYTDTGITVGFLIAAAVAFLGVLAVLFLPRTGERIDIDAILADGRQPAELT</sequence>
<dbReference type="Pfam" id="PF07690">
    <property type="entry name" value="MFS_1"/>
    <property type="match status" value="1"/>
</dbReference>
<organism evidence="8 9">
    <name type="scientific">Nocardia mangyaensis</name>
    <dbReference type="NCBI Taxonomy" id="2213200"/>
    <lineage>
        <taxon>Bacteria</taxon>
        <taxon>Bacillati</taxon>
        <taxon>Actinomycetota</taxon>
        <taxon>Actinomycetes</taxon>
        <taxon>Mycobacteriales</taxon>
        <taxon>Nocardiaceae</taxon>
        <taxon>Nocardia</taxon>
    </lineage>
</organism>
<feature type="transmembrane region" description="Helical" evidence="6">
    <location>
        <begin position="178"/>
        <end position="198"/>
    </location>
</feature>
<dbReference type="PANTHER" id="PTHR23501:SF197">
    <property type="entry name" value="COMD"/>
    <property type="match status" value="1"/>
</dbReference>
<dbReference type="OrthoDB" id="8878955at2"/>
<protein>
    <recommendedName>
        <fullName evidence="7">Major facilitator superfamily (MFS) profile domain-containing protein</fullName>
    </recommendedName>
</protein>
<dbReference type="InterPro" id="IPR011701">
    <property type="entry name" value="MFS"/>
</dbReference>
<feature type="transmembrane region" description="Helical" evidence="6">
    <location>
        <begin position="321"/>
        <end position="341"/>
    </location>
</feature>
<feature type="transmembrane region" description="Helical" evidence="6">
    <location>
        <begin position="59"/>
        <end position="79"/>
    </location>
</feature>
<proteinExistence type="predicted"/>
<accession>A0A1J0VSE1</accession>
<feature type="transmembrane region" description="Helical" evidence="6">
    <location>
        <begin position="114"/>
        <end position="135"/>
    </location>
</feature>